<evidence type="ECO:0000313" key="2">
    <source>
        <dbReference type="EMBL" id="CAF4309951.1"/>
    </source>
</evidence>
<proteinExistence type="predicted"/>
<reference evidence="2" key="1">
    <citation type="submission" date="2021-02" db="EMBL/GenBank/DDBJ databases">
        <authorList>
            <person name="Nowell W R."/>
        </authorList>
    </citation>
    <scope>NUCLEOTIDE SEQUENCE</scope>
</reference>
<comment type="caution">
    <text evidence="2">The sequence shown here is derived from an EMBL/GenBank/DDBJ whole genome shotgun (WGS) entry which is preliminary data.</text>
</comment>
<dbReference type="Proteomes" id="UP000663836">
    <property type="component" value="Unassembled WGS sequence"/>
</dbReference>
<feature type="compositionally biased region" description="Basic residues" evidence="1">
    <location>
        <begin position="10"/>
        <end position="21"/>
    </location>
</feature>
<feature type="non-terminal residue" evidence="2">
    <location>
        <position position="1"/>
    </location>
</feature>
<organism evidence="2 3">
    <name type="scientific">Rotaria sordida</name>
    <dbReference type="NCBI Taxonomy" id="392033"/>
    <lineage>
        <taxon>Eukaryota</taxon>
        <taxon>Metazoa</taxon>
        <taxon>Spiralia</taxon>
        <taxon>Gnathifera</taxon>
        <taxon>Rotifera</taxon>
        <taxon>Eurotatoria</taxon>
        <taxon>Bdelloidea</taxon>
        <taxon>Philodinida</taxon>
        <taxon>Philodinidae</taxon>
        <taxon>Rotaria</taxon>
    </lineage>
</organism>
<evidence type="ECO:0000256" key="1">
    <source>
        <dbReference type="SAM" id="MobiDB-lite"/>
    </source>
</evidence>
<feature type="region of interest" description="Disordered" evidence="1">
    <location>
        <begin position="1"/>
        <end position="31"/>
    </location>
</feature>
<protein>
    <submittedName>
        <fullName evidence="2">Uncharacterized protein</fullName>
    </submittedName>
</protein>
<name>A0A820IGZ6_9BILA</name>
<dbReference type="EMBL" id="CAJOBD010038276">
    <property type="protein sequence ID" value="CAF4309951.1"/>
    <property type="molecule type" value="Genomic_DNA"/>
</dbReference>
<dbReference type="AlphaFoldDB" id="A0A820IGZ6"/>
<accession>A0A820IGZ6</accession>
<sequence length="31" mass="3286">GSSGSGLKEKRIKTRSRRGRSSSRSSYASGV</sequence>
<gene>
    <name evidence="2" type="ORF">JBS370_LOCUS40681</name>
</gene>
<feature type="compositionally biased region" description="Low complexity" evidence="1">
    <location>
        <begin position="22"/>
        <end position="31"/>
    </location>
</feature>
<evidence type="ECO:0000313" key="3">
    <source>
        <dbReference type="Proteomes" id="UP000663836"/>
    </source>
</evidence>